<sequence length="75" mass="8013">MMSLRPRAAPATRRIVPQPRTRAGGRLAPTAPGDLPGAGTRSRAWRQIGMLAPTIVALRGCTPGAALAMTRRLRR</sequence>
<name>A0A1G8Y2X7_9RHOB</name>
<protein>
    <submittedName>
        <fullName evidence="2">Uncharacterized protein</fullName>
    </submittedName>
</protein>
<reference evidence="3" key="1">
    <citation type="submission" date="2016-10" db="EMBL/GenBank/DDBJ databases">
        <authorList>
            <person name="Varghese N."/>
            <person name="Submissions S."/>
        </authorList>
    </citation>
    <scope>NUCLEOTIDE SEQUENCE [LARGE SCALE GENOMIC DNA]</scope>
    <source>
        <strain evidence="3">CGMCC 1.10789</strain>
    </source>
</reference>
<accession>A0A1G8Y2X7</accession>
<evidence type="ECO:0000313" key="2">
    <source>
        <dbReference type="EMBL" id="SDJ97182.1"/>
    </source>
</evidence>
<organism evidence="2 3">
    <name type="scientific">Meinhardsimonia xiamenensis</name>
    <dbReference type="NCBI Taxonomy" id="990712"/>
    <lineage>
        <taxon>Bacteria</taxon>
        <taxon>Pseudomonadati</taxon>
        <taxon>Pseudomonadota</taxon>
        <taxon>Alphaproteobacteria</taxon>
        <taxon>Rhodobacterales</taxon>
        <taxon>Paracoccaceae</taxon>
        <taxon>Meinhardsimonia</taxon>
    </lineage>
</organism>
<proteinExistence type="predicted"/>
<dbReference type="Proteomes" id="UP000199328">
    <property type="component" value="Unassembled WGS sequence"/>
</dbReference>
<gene>
    <name evidence="2" type="ORF">SAMN05216257_101164</name>
</gene>
<keyword evidence="3" id="KW-1185">Reference proteome</keyword>
<dbReference type="AlphaFoldDB" id="A0A1G8Y2X7"/>
<evidence type="ECO:0000256" key="1">
    <source>
        <dbReference type="SAM" id="MobiDB-lite"/>
    </source>
</evidence>
<evidence type="ECO:0000313" key="3">
    <source>
        <dbReference type="Proteomes" id="UP000199328"/>
    </source>
</evidence>
<dbReference type="STRING" id="990712.SAMN05216257_101164"/>
<dbReference type="EMBL" id="FNFV01000001">
    <property type="protein sequence ID" value="SDJ97182.1"/>
    <property type="molecule type" value="Genomic_DNA"/>
</dbReference>
<feature type="region of interest" description="Disordered" evidence="1">
    <location>
        <begin position="1"/>
        <end position="40"/>
    </location>
</feature>